<keyword evidence="3" id="KW-1185">Reference proteome</keyword>
<reference evidence="2 3" key="1">
    <citation type="submission" date="2014-11" db="EMBL/GenBank/DDBJ databases">
        <authorList>
            <person name="Zhu J."/>
            <person name="Qi W."/>
            <person name="Song R."/>
        </authorList>
    </citation>
    <scope>NUCLEOTIDE SEQUENCE [LARGE SCALE GENOMIC DNA]</scope>
</reference>
<sequence length="226" mass="25454">MRGFLRRTIAFVKRVLTGGRPERVDRPDLSAEDRIMLKNYRMWTKIFDAELIRRAKRRKMMDEIACEELSAAMSKLSVRDIDEECESLLTELQGLTLASEDDDNSYTIAPLLTSIAALSLKPSVEEVQEVLNAVAHGIHQMSFNERTDSTDDSDDGKPCCCGCEPGSAASAAGVCRRDEDETEPLSRRMERTRVRVRARRSSTGGAALQDMSLERQRHCKRKRVSA</sequence>
<organism evidence="2 3">
    <name type="scientific">Vitrella brassicaformis (strain CCMP3155)</name>
    <dbReference type="NCBI Taxonomy" id="1169540"/>
    <lineage>
        <taxon>Eukaryota</taxon>
        <taxon>Sar</taxon>
        <taxon>Alveolata</taxon>
        <taxon>Colpodellida</taxon>
        <taxon>Vitrellaceae</taxon>
        <taxon>Vitrella</taxon>
    </lineage>
</organism>
<dbReference type="InParanoid" id="A0A0G4ERM5"/>
<dbReference type="Proteomes" id="UP000041254">
    <property type="component" value="Unassembled WGS sequence"/>
</dbReference>
<proteinExistence type="predicted"/>
<protein>
    <submittedName>
        <fullName evidence="2">Uncharacterized protein</fullName>
    </submittedName>
</protein>
<evidence type="ECO:0000313" key="2">
    <source>
        <dbReference type="EMBL" id="CEM00522.1"/>
    </source>
</evidence>
<dbReference type="AlphaFoldDB" id="A0A0G4ERM5"/>
<accession>A0A0G4ERM5</accession>
<feature type="compositionally biased region" description="Basic and acidic residues" evidence="1">
    <location>
        <begin position="175"/>
        <end position="193"/>
    </location>
</feature>
<dbReference type="VEuPathDB" id="CryptoDB:Vbra_12791"/>
<feature type="region of interest" description="Disordered" evidence="1">
    <location>
        <begin position="175"/>
        <end position="226"/>
    </location>
</feature>
<evidence type="ECO:0000256" key="1">
    <source>
        <dbReference type="SAM" id="MobiDB-lite"/>
    </source>
</evidence>
<evidence type="ECO:0000313" key="3">
    <source>
        <dbReference type="Proteomes" id="UP000041254"/>
    </source>
</evidence>
<feature type="compositionally biased region" description="Basic residues" evidence="1">
    <location>
        <begin position="217"/>
        <end position="226"/>
    </location>
</feature>
<gene>
    <name evidence="2" type="ORF">Vbra_12791</name>
</gene>
<name>A0A0G4ERM5_VITBC</name>
<dbReference type="EMBL" id="CDMY01000295">
    <property type="protein sequence ID" value="CEM00522.1"/>
    <property type="molecule type" value="Genomic_DNA"/>
</dbReference>